<organism evidence="1 2">
    <name type="scientific">Pseudomonas amygdali pv. morsprunorum</name>
    <dbReference type="NCBI Taxonomy" id="129138"/>
    <lineage>
        <taxon>Bacteria</taxon>
        <taxon>Pseudomonadati</taxon>
        <taxon>Pseudomonadota</taxon>
        <taxon>Gammaproteobacteria</taxon>
        <taxon>Pseudomonadales</taxon>
        <taxon>Pseudomonadaceae</taxon>
        <taxon>Pseudomonas</taxon>
        <taxon>Pseudomonas amygdali</taxon>
    </lineage>
</organism>
<accession>A0A3M2WWD4</accession>
<evidence type="ECO:0000313" key="2">
    <source>
        <dbReference type="Proteomes" id="UP000277952"/>
    </source>
</evidence>
<name>A0A3M2WWD4_PSEA0</name>
<reference evidence="1 2" key="1">
    <citation type="submission" date="2018-08" db="EMBL/GenBank/DDBJ databases">
        <title>Recombination of ecologically and evolutionarily significant loci maintains genetic cohesion in the Pseudomonas syringae species complex.</title>
        <authorList>
            <person name="Dillon M."/>
            <person name="Thakur S."/>
            <person name="Almeida R.N.D."/>
            <person name="Weir B.S."/>
            <person name="Guttman D.S."/>
        </authorList>
    </citation>
    <scope>NUCLEOTIDE SEQUENCE [LARGE SCALE GENOMIC DNA]</scope>
    <source>
        <strain evidence="1 2">19322</strain>
    </source>
</reference>
<comment type="caution">
    <text evidence="1">The sequence shown here is derived from an EMBL/GenBank/DDBJ whole genome shotgun (WGS) entry which is preliminary data.</text>
</comment>
<dbReference type="AlphaFoldDB" id="A0A3M2WWD4"/>
<dbReference type="Proteomes" id="UP000277952">
    <property type="component" value="Unassembled WGS sequence"/>
</dbReference>
<sequence length="162" mass="17574">MTSFIELTKESLAPHLHEAISQCLTEKPHPSAWLVDDIVLIDAAALSALISIALNPLPRRQIPSDLADLLLQLELACEGTIMSNMPASIRGAKKSLQALADFAISQGWAVHRTHGGHVKLTKGGCSPIFTSFTPSDHRASLNARAQLRRAHPLSHDGERHVE</sequence>
<gene>
    <name evidence="1" type="ORF">ALQ94_03916</name>
</gene>
<proteinExistence type="predicted"/>
<dbReference type="EMBL" id="RBNS01000086">
    <property type="protein sequence ID" value="RML55747.1"/>
    <property type="molecule type" value="Genomic_DNA"/>
</dbReference>
<protein>
    <submittedName>
        <fullName evidence="1">Uncharacterized protein</fullName>
    </submittedName>
</protein>
<evidence type="ECO:0000313" key="1">
    <source>
        <dbReference type="EMBL" id="RML55747.1"/>
    </source>
</evidence>